<proteinExistence type="predicted"/>
<keyword evidence="5 9" id="KW-0812">Transmembrane</keyword>
<feature type="transmembrane region" description="Helical" evidence="9">
    <location>
        <begin position="321"/>
        <end position="348"/>
    </location>
</feature>
<dbReference type="InterPro" id="IPR050706">
    <property type="entry name" value="Cyclic-di-GMP_PDE-like"/>
</dbReference>
<feature type="domain" description="PTS EIIC type-3" evidence="11">
    <location>
        <begin position="1"/>
        <end position="390"/>
    </location>
</feature>
<evidence type="ECO:0000256" key="6">
    <source>
        <dbReference type="ARBA" id="ARBA00022989"/>
    </source>
</evidence>
<organism evidence="12 13">
    <name type="scientific">Duganella radicis</name>
    <dbReference type="NCBI Taxonomy" id="551988"/>
    <lineage>
        <taxon>Bacteria</taxon>
        <taxon>Pseudomonadati</taxon>
        <taxon>Pseudomonadota</taxon>
        <taxon>Betaproteobacteria</taxon>
        <taxon>Burkholderiales</taxon>
        <taxon>Oxalobacteraceae</taxon>
        <taxon>Telluria group</taxon>
        <taxon>Duganella</taxon>
    </lineage>
</organism>
<dbReference type="GO" id="GO:0005886">
    <property type="term" value="C:plasma membrane"/>
    <property type="evidence" value="ECO:0007669"/>
    <property type="project" value="UniProtKB-SubCell"/>
</dbReference>
<feature type="transmembrane region" description="Helical" evidence="9">
    <location>
        <begin position="262"/>
        <end position="286"/>
    </location>
</feature>
<feature type="transmembrane region" description="Helical" evidence="9">
    <location>
        <begin position="217"/>
        <end position="241"/>
    </location>
</feature>
<gene>
    <name evidence="12" type="ORF">GM676_02050</name>
</gene>
<dbReference type="PROSITE" id="PS51105">
    <property type="entry name" value="PTS_EIIC_TYPE_3"/>
    <property type="match status" value="1"/>
</dbReference>
<evidence type="ECO:0000259" key="11">
    <source>
        <dbReference type="PROSITE" id="PS51105"/>
    </source>
</evidence>
<feature type="transmembrane region" description="Helical" evidence="9">
    <location>
        <begin position="368"/>
        <end position="390"/>
    </location>
</feature>
<dbReference type="Pfam" id="PF00563">
    <property type="entry name" value="EAL"/>
    <property type="match status" value="1"/>
</dbReference>
<dbReference type="RefSeq" id="WP_155461701.1">
    <property type="nucleotide sequence ID" value="NZ_WNKY01000001.1"/>
</dbReference>
<dbReference type="CDD" id="cd01948">
    <property type="entry name" value="EAL"/>
    <property type="match status" value="1"/>
</dbReference>
<feature type="domain" description="EAL" evidence="10">
    <location>
        <begin position="434"/>
        <end position="687"/>
    </location>
</feature>
<dbReference type="AlphaFoldDB" id="A0A6L6PBL8"/>
<feature type="transmembrane region" description="Helical" evidence="9">
    <location>
        <begin position="134"/>
        <end position="157"/>
    </location>
</feature>
<dbReference type="GO" id="GO:0071111">
    <property type="term" value="F:cyclic-guanylate-specific phosphodiesterase activity"/>
    <property type="evidence" value="ECO:0007669"/>
    <property type="project" value="InterPro"/>
</dbReference>
<reference evidence="12 13" key="1">
    <citation type="submission" date="2019-11" db="EMBL/GenBank/DDBJ databases">
        <title>Type strains purchased from KCTC, JCM and DSMZ.</title>
        <authorList>
            <person name="Lu H."/>
        </authorList>
    </citation>
    <scope>NUCLEOTIDE SEQUENCE [LARGE SCALE GENOMIC DNA]</scope>
    <source>
        <strain evidence="12 13">KCTC 22382</strain>
    </source>
</reference>
<protein>
    <submittedName>
        <fullName evidence="12">EAL domain-containing protein</fullName>
    </submittedName>
</protein>
<name>A0A6L6PBL8_9BURK</name>
<dbReference type="InterPro" id="IPR004501">
    <property type="entry name" value="PTS_EIIC_3"/>
</dbReference>
<dbReference type="PANTHER" id="PTHR33121">
    <property type="entry name" value="CYCLIC DI-GMP PHOSPHODIESTERASE PDEF"/>
    <property type="match status" value="1"/>
</dbReference>
<keyword evidence="3" id="KW-1003">Cell membrane</keyword>
<evidence type="ECO:0000259" key="10">
    <source>
        <dbReference type="PROSITE" id="PS50883"/>
    </source>
</evidence>
<dbReference type="InterPro" id="IPR003352">
    <property type="entry name" value="PTS_EIIC"/>
</dbReference>
<dbReference type="SUPFAM" id="SSF141868">
    <property type="entry name" value="EAL domain-like"/>
    <property type="match status" value="1"/>
</dbReference>
<dbReference type="InterPro" id="IPR035919">
    <property type="entry name" value="EAL_sf"/>
</dbReference>
<evidence type="ECO:0000256" key="7">
    <source>
        <dbReference type="ARBA" id="ARBA00023136"/>
    </source>
</evidence>
<keyword evidence="7 9" id="KW-0472">Membrane</keyword>
<evidence type="ECO:0000256" key="1">
    <source>
        <dbReference type="ARBA" id="ARBA00004651"/>
    </source>
</evidence>
<dbReference type="Gene3D" id="3.20.20.450">
    <property type="entry name" value="EAL domain"/>
    <property type="match status" value="1"/>
</dbReference>
<dbReference type="Proteomes" id="UP000475582">
    <property type="component" value="Unassembled WGS sequence"/>
</dbReference>
<dbReference type="EMBL" id="WNKY01000001">
    <property type="protein sequence ID" value="MTV36364.1"/>
    <property type="molecule type" value="Genomic_DNA"/>
</dbReference>
<keyword evidence="13" id="KW-1185">Reference proteome</keyword>
<feature type="transmembrane region" description="Helical" evidence="9">
    <location>
        <begin position="177"/>
        <end position="197"/>
    </location>
</feature>
<dbReference type="InterPro" id="IPR001633">
    <property type="entry name" value="EAL_dom"/>
</dbReference>
<evidence type="ECO:0000256" key="2">
    <source>
        <dbReference type="ARBA" id="ARBA00022448"/>
    </source>
</evidence>
<comment type="subcellular location">
    <subcellularLocation>
        <location evidence="1">Cell membrane</location>
        <topology evidence="1">Multi-pass membrane protein</topology>
    </subcellularLocation>
</comment>
<feature type="transmembrane region" description="Helical" evidence="9">
    <location>
        <begin position="104"/>
        <end position="122"/>
    </location>
</feature>
<evidence type="ECO:0000313" key="12">
    <source>
        <dbReference type="EMBL" id="MTV36364.1"/>
    </source>
</evidence>
<keyword evidence="2" id="KW-0813">Transport</keyword>
<dbReference type="GO" id="GO:0009401">
    <property type="term" value="P:phosphoenolpyruvate-dependent sugar phosphotransferase system"/>
    <property type="evidence" value="ECO:0007669"/>
    <property type="project" value="InterPro"/>
</dbReference>
<accession>A0A6L6PBL8</accession>
<dbReference type="PANTHER" id="PTHR33121:SF71">
    <property type="entry name" value="OXYGEN SENSOR PROTEIN DOSP"/>
    <property type="match status" value="1"/>
</dbReference>
<dbReference type="GO" id="GO:0008982">
    <property type="term" value="F:protein-N(PI)-phosphohistidine-sugar phosphotransferase activity"/>
    <property type="evidence" value="ECO:0007669"/>
    <property type="project" value="InterPro"/>
</dbReference>
<dbReference type="Pfam" id="PF02378">
    <property type="entry name" value="PTS_EIIC"/>
    <property type="match status" value="1"/>
</dbReference>
<dbReference type="OrthoDB" id="9813903at2"/>
<feature type="transmembrane region" description="Helical" evidence="9">
    <location>
        <begin position="292"/>
        <end position="314"/>
    </location>
</feature>
<sequence length="714" mass="77008">MIAPALLRQAAHRPALWAITIRDSFIVLLPITFLGVTATLLNNLPFPAVRGLLSVLLGAGWPQAMQGVIDASYGVFGLALAVVLSIRLARRLASKDSADELPQAWVGIAALVNFMLCVAMAGTPSLADLGRHSMLLGIVIGIITPELLRPLVAIFHVVPDYDSEATFYYAVRMTPPLVALSLLVMLGAGATSMLPAPGARWLAALPAWLPGWADTDWLFSIIALLINHVLWLLGIHGNTVLDELAPVLFAPSFNHHLALRPLLDAFGLLGGSGATLGLALALFIVAREGPMRRLALVALLPCWFNINELLIFGLPIALNPIFVWPFLLAPLALTLLALTAVHAGWLPLHDLAVPWSTPALLSGYLVSGSWRGVALQLLGLLISTLIYLPFVRRAEARRVRAQGETFDAAINAIATQGLPYIRTVPRHSKAGLVLRGLLATLERDIGSAAMTLVFQPKHDRHGAAVGVEALLRWRHGRHGPIRADVAVTLAEEGALIVSLGAWVLEQACARKAHWNTLGLSHITMAINVSPLQLDDPELPALLERCLRQYKLSPGEIELEITESQAIAAHPVVDRNLTRIVAMGVTLAMDDFGMGYSSLLHMRRFPVHAIKIDGSLTRDVLSNPTSRDIIHTIAALGCSRQLEVVAEFVESAEQRDTLAALGCDVFQGYLYSQPLPADSCARYLLGQAPSLAPDQEIPTGRSSPADIPRSQRSLK</sequence>
<dbReference type="SMART" id="SM00052">
    <property type="entry name" value="EAL"/>
    <property type="match status" value="1"/>
</dbReference>
<feature type="transmembrane region" description="Helical" evidence="9">
    <location>
        <begin position="64"/>
        <end position="84"/>
    </location>
</feature>
<evidence type="ECO:0000256" key="9">
    <source>
        <dbReference type="SAM" id="Phobius"/>
    </source>
</evidence>
<dbReference type="PROSITE" id="PS50883">
    <property type="entry name" value="EAL"/>
    <property type="match status" value="1"/>
</dbReference>
<evidence type="ECO:0000256" key="4">
    <source>
        <dbReference type="ARBA" id="ARBA00022597"/>
    </source>
</evidence>
<keyword evidence="4" id="KW-0762">Sugar transport</keyword>
<evidence type="ECO:0000313" key="13">
    <source>
        <dbReference type="Proteomes" id="UP000475582"/>
    </source>
</evidence>
<evidence type="ECO:0000256" key="5">
    <source>
        <dbReference type="ARBA" id="ARBA00022692"/>
    </source>
</evidence>
<feature type="region of interest" description="Disordered" evidence="8">
    <location>
        <begin position="690"/>
        <end position="714"/>
    </location>
</feature>
<feature type="transmembrane region" description="Helical" evidence="9">
    <location>
        <begin position="25"/>
        <end position="44"/>
    </location>
</feature>
<evidence type="ECO:0000256" key="3">
    <source>
        <dbReference type="ARBA" id="ARBA00022475"/>
    </source>
</evidence>
<evidence type="ECO:0000256" key="8">
    <source>
        <dbReference type="SAM" id="MobiDB-lite"/>
    </source>
</evidence>
<keyword evidence="6 9" id="KW-1133">Transmembrane helix</keyword>
<comment type="caution">
    <text evidence="12">The sequence shown here is derived from an EMBL/GenBank/DDBJ whole genome shotgun (WGS) entry which is preliminary data.</text>
</comment>